<evidence type="ECO:0000313" key="1">
    <source>
        <dbReference type="EMBL" id="KAL0957192.1"/>
    </source>
</evidence>
<protein>
    <submittedName>
        <fullName evidence="1">Uncharacterized protein</fullName>
    </submittedName>
</protein>
<name>A0ABR3JN80_9AGAR</name>
<comment type="caution">
    <text evidence="1">The sequence shown here is derived from an EMBL/GenBank/DDBJ whole genome shotgun (WGS) entry which is preliminary data.</text>
</comment>
<evidence type="ECO:0000313" key="2">
    <source>
        <dbReference type="Proteomes" id="UP001556367"/>
    </source>
</evidence>
<dbReference type="Proteomes" id="UP001556367">
    <property type="component" value="Unassembled WGS sequence"/>
</dbReference>
<reference evidence="2" key="1">
    <citation type="submission" date="2024-06" db="EMBL/GenBank/DDBJ databases">
        <title>Multi-omics analyses provide insights into the biosynthesis of the anticancer antibiotic pleurotin in Hohenbuehelia grisea.</title>
        <authorList>
            <person name="Weaver J.A."/>
            <person name="Alberti F."/>
        </authorList>
    </citation>
    <scope>NUCLEOTIDE SEQUENCE [LARGE SCALE GENOMIC DNA]</scope>
    <source>
        <strain evidence="2">T-177</strain>
    </source>
</reference>
<sequence length="84" mass="9142">MKLARGHGGHLVGAEVAARLLGVRLGETIDDSVVKIVTKTAADRLKDGKTGNITTSLVTWNIPALYQQDFFVSLFSGWKRFALL</sequence>
<accession>A0ABR3JN80</accession>
<gene>
    <name evidence="1" type="ORF">HGRIS_003284</name>
</gene>
<dbReference type="EMBL" id="JASNQZ010000006">
    <property type="protein sequence ID" value="KAL0957192.1"/>
    <property type="molecule type" value="Genomic_DNA"/>
</dbReference>
<keyword evidence="2" id="KW-1185">Reference proteome</keyword>
<organism evidence="1 2">
    <name type="scientific">Hohenbuehelia grisea</name>
    <dbReference type="NCBI Taxonomy" id="104357"/>
    <lineage>
        <taxon>Eukaryota</taxon>
        <taxon>Fungi</taxon>
        <taxon>Dikarya</taxon>
        <taxon>Basidiomycota</taxon>
        <taxon>Agaricomycotina</taxon>
        <taxon>Agaricomycetes</taxon>
        <taxon>Agaricomycetidae</taxon>
        <taxon>Agaricales</taxon>
        <taxon>Pleurotineae</taxon>
        <taxon>Pleurotaceae</taxon>
        <taxon>Hohenbuehelia</taxon>
    </lineage>
</organism>
<proteinExistence type="predicted"/>